<comment type="similarity">
    <text evidence="1 4">Belongs to the prolyl-tRNA editing family. YbaK/EbsC subfamily.</text>
</comment>
<comment type="caution">
    <text evidence="6">The sequence shown here is derived from an EMBL/GenBank/DDBJ whole genome shotgun (WGS) entry which is preliminary data.</text>
</comment>
<dbReference type="EC" id="4.2.-.-" evidence="4"/>
<feature type="domain" description="YbaK/aminoacyl-tRNA synthetase-associated" evidence="5">
    <location>
        <begin position="38"/>
        <end position="149"/>
    </location>
</feature>
<dbReference type="RefSeq" id="WP_004012429.1">
    <property type="nucleotide sequence ID" value="NZ_CAMPNB010000005.1"/>
</dbReference>
<dbReference type="InterPro" id="IPR036754">
    <property type="entry name" value="YbaK/aa-tRNA-synt-asso_dom_sf"/>
</dbReference>
<keyword evidence="3 4" id="KW-0456">Lyase</keyword>
<dbReference type="PIRSF" id="PIRSF006181">
    <property type="entry name" value="EbsC_YbaK"/>
    <property type="match status" value="1"/>
</dbReference>
<evidence type="ECO:0000259" key="5">
    <source>
        <dbReference type="Pfam" id="PF04073"/>
    </source>
</evidence>
<dbReference type="InterPro" id="IPR007214">
    <property type="entry name" value="YbaK/aa-tRNA-synth-assoc-dom"/>
</dbReference>
<evidence type="ECO:0000256" key="1">
    <source>
        <dbReference type="ARBA" id="ARBA00009798"/>
    </source>
</evidence>
<proteinExistence type="inferred from homology"/>
<dbReference type="CDD" id="cd00002">
    <property type="entry name" value="YbaK_deacylase"/>
    <property type="match status" value="1"/>
</dbReference>
<dbReference type="PANTHER" id="PTHR30411:SF0">
    <property type="entry name" value="CYS-TRNA(PRO)_CYS-TRNA(CYS) DEACYLASE YBAK"/>
    <property type="match status" value="1"/>
</dbReference>
<dbReference type="GO" id="GO:0016829">
    <property type="term" value="F:lyase activity"/>
    <property type="evidence" value="ECO:0007669"/>
    <property type="project" value="UniProtKB-KW"/>
</dbReference>
<dbReference type="EMBL" id="JABCUV010000001">
    <property type="protein sequence ID" value="NMW92208.1"/>
    <property type="molecule type" value="Genomic_DNA"/>
</dbReference>
<evidence type="ECO:0000256" key="4">
    <source>
        <dbReference type="PIRNR" id="PIRNR006181"/>
    </source>
</evidence>
<dbReference type="GeneID" id="61167908"/>
<accession>A0A2J9KQZ4</accession>
<name>A0A2J9KQZ4_9ACTO</name>
<organism evidence="6 8">
    <name type="scientific">Mobiluncus mulieris</name>
    <dbReference type="NCBI Taxonomy" id="2052"/>
    <lineage>
        <taxon>Bacteria</taxon>
        <taxon>Bacillati</taxon>
        <taxon>Actinomycetota</taxon>
        <taxon>Actinomycetes</taxon>
        <taxon>Actinomycetales</taxon>
        <taxon>Actinomycetaceae</taxon>
        <taxon>Mobiluncus</taxon>
    </lineage>
</organism>
<dbReference type="EMBL" id="JABCUR010000002">
    <property type="protein sequence ID" value="NMW64472.1"/>
    <property type="molecule type" value="Genomic_DNA"/>
</dbReference>
<dbReference type="OrthoDB" id="9809296at2"/>
<dbReference type="Pfam" id="PF04073">
    <property type="entry name" value="tRNA_edit"/>
    <property type="match status" value="1"/>
</dbReference>
<evidence type="ECO:0000313" key="8">
    <source>
        <dbReference type="Proteomes" id="UP000578252"/>
    </source>
</evidence>
<dbReference type="PANTHER" id="PTHR30411">
    <property type="entry name" value="CYTOPLASMIC PROTEIN"/>
    <property type="match status" value="1"/>
</dbReference>
<dbReference type="AlphaFoldDB" id="A0A2J9KQZ4"/>
<evidence type="ECO:0000256" key="3">
    <source>
        <dbReference type="ARBA" id="ARBA00023239"/>
    </source>
</evidence>
<evidence type="ECO:0000313" key="6">
    <source>
        <dbReference type="EMBL" id="NMW64472.1"/>
    </source>
</evidence>
<dbReference type="Proteomes" id="UP000578252">
    <property type="component" value="Unassembled WGS sequence"/>
</dbReference>
<evidence type="ECO:0000313" key="9">
    <source>
        <dbReference type="Proteomes" id="UP000582487"/>
    </source>
</evidence>
<dbReference type="GO" id="GO:0006412">
    <property type="term" value="P:translation"/>
    <property type="evidence" value="ECO:0007669"/>
    <property type="project" value="UniProtKB-KW"/>
</dbReference>
<gene>
    <name evidence="6" type="primary">ybaK</name>
    <name evidence="7" type="ORF">HHJ74_00550</name>
    <name evidence="6" type="ORF">HHJ78_02750</name>
</gene>
<dbReference type="InterPro" id="IPR004369">
    <property type="entry name" value="Prolyl-tRNA_editing_YbaK/EbsC"/>
</dbReference>
<dbReference type="SUPFAM" id="SSF55826">
    <property type="entry name" value="YbaK/ProRS associated domain"/>
    <property type="match status" value="1"/>
</dbReference>
<reference evidence="8 9" key="1">
    <citation type="submission" date="2020-04" db="EMBL/GenBank/DDBJ databases">
        <title>Antimicrobial susceptibility and clonality of vaginal-derived multi-drug resistant Mobiluncus isolates in China.</title>
        <authorList>
            <person name="Zhang X."/>
        </authorList>
    </citation>
    <scope>NUCLEOTIDE SEQUENCE [LARGE SCALE GENOMIC DNA]</scope>
    <source>
        <strain evidence="6 8">13</strain>
        <strain evidence="7 9">7</strain>
    </source>
</reference>
<sequence>MSKTKIHKTNAMRELDEAGVSYEMSSYPTDGEIGAVHTAQLLGVSPEVIYKTLVLEDGNGGHFVAVIAAQAELDLKKTAAHFGVKHVGLINWKTLREVTGYIRGGCSPLAMKKLFPTVIDENAVLQERIYVSAGVRGTQIVVSPSDLARVVGADFAAVVQQ</sequence>
<protein>
    <recommendedName>
        <fullName evidence="4">Cys-tRNA(Pro)/Cys-tRNA(Cys) deacylase</fullName>
        <ecNumber evidence="4">4.2.-.-</ecNumber>
    </recommendedName>
</protein>
<dbReference type="Gene3D" id="3.90.960.10">
    <property type="entry name" value="YbaK/aminoacyl-tRNA synthetase-associated domain"/>
    <property type="match status" value="1"/>
</dbReference>
<evidence type="ECO:0000313" key="7">
    <source>
        <dbReference type="EMBL" id="NMW92208.1"/>
    </source>
</evidence>
<keyword evidence="2 4" id="KW-0648">Protein biosynthesis</keyword>
<evidence type="ECO:0000256" key="2">
    <source>
        <dbReference type="ARBA" id="ARBA00022917"/>
    </source>
</evidence>
<dbReference type="NCBIfam" id="TIGR00011">
    <property type="entry name" value="YbaK_EbsC"/>
    <property type="match status" value="1"/>
</dbReference>
<dbReference type="Proteomes" id="UP000582487">
    <property type="component" value="Unassembled WGS sequence"/>
</dbReference>
<dbReference type="GO" id="GO:0002161">
    <property type="term" value="F:aminoacyl-tRNA deacylase activity"/>
    <property type="evidence" value="ECO:0007669"/>
    <property type="project" value="InterPro"/>
</dbReference>